<keyword evidence="4 8" id="KW-1133">Transmembrane helix</keyword>
<feature type="domain" description="Band 7" evidence="9">
    <location>
        <begin position="106"/>
        <end position="260"/>
    </location>
</feature>
<dbReference type="InterPro" id="IPR001107">
    <property type="entry name" value="Band_7"/>
</dbReference>
<evidence type="ECO:0000256" key="7">
    <source>
        <dbReference type="SAM" id="MobiDB-lite"/>
    </source>
</evidence>
<dbReference type="EMBL" id="JARYZI010000003">
    <property type="protein sequence ID" value="MDH8677611.1"/>
    <property type="molecule type" value="Genomic_DNA"/>
</dbReference>
<evidence type="ECO:0000256" key="1">
    <source>
        <dbReference type="ARBA" id="ARBA00004370"/>
    </source>
</evidence>
<keyword evidence="3 8" id="KW-0812">Transmembrane</keyword>
<organism evidence="10 11">
    <name type="scientific">Fusibacter bizertensis</name>
    <dbReference type="NCBI Taxonomy" id="1488331"/>
    <lineage>
        <taxon>Bacteria</taxon>
        <taxon>Bacillati</taxon>
        <taxon>Bacillota</taxon>
        <taxon>Clostridia</taxon>
        <taxon>Eubacteriales</taxon>
        <taxon>Eubacteriales Family XII. Incertae Sedis</taxon>
        <taxon>Fusibacter</taxon>
    </lineage>
</organism>
<protein>
    <recommendedName>
        <fullName evidence="6">Protein HflC</fullName>
    </recommendedName>
</protein>
<dbReference type="PANTHER" id="PTHR42911:SF1">
    <property type="entry name" value="MODULATOR OF FTSH PROTEASE HFLC"/>
    <property type="match status" value="1"/>
</dbReference>
<dbReference type="Gene3D" id="3.30.479.30">
    <property type="entry name" value="Band 7 domain"/>
    <property type="match status" value="1"/>
</dbReference>
<comment type="function">
    <text evidence="6">HflC and HflK could regulate a protease.</text>
</comment>
<evidence type="ECO:0000256" key="8">
    <source>
        <dbReference type="SAM" id="Phobius"/>
    </source>
</evidence>
<dbReference type="PANTHER" id="PTHR42911">
    <property type="entry name" value="MODULATOR OF FTSH PROTEASE HFLC"/>
    <property type="match status" value="1"/>
</dbReference>
<dbReference type="PIRSF" id="PIRSF005651">
    <property type="entry name" value="HflC"/>
    <property type="match status" value="1"/>
</dbReference>
<evidence type="ECO:0000256" key="2">
    <source>
        <dbReference type="ARBA" id="ARBA00007862"/>
    </source>
</evidence>
<name>A0ABT6NB13_9FIRM</name>
<comment type="similarity">
    <text evidence="2 6">Belongs to the band 7/mec-2 family. HflC subfamily.</text>
</comment>
<evidence type="ECO:0000313" key="11">
    <source>
        <dbReference type="Proteomes" id="UP001158045"/>
    </source>
</evidence>
<dbReference type="RefSeq" id="WP_281093431.1">
    <property type="nucleotide sequence ID" value="NZ_JARYZI010000003.1"/>
</dbReference>
<proteinExistence type="inferred from homology"/>
<evidence type="ECO:0000256" key="6">
    <source>
        <dbReference type="PIRNR" id="PIRNR005651"/>
    </source>
</evidence>
<feature type="transmembrane region" description="Helical" evidence="8">
    <location>
        <begin position="39"/>
        <end position="62"/>
    </location>
</feature>
<keyword evidence="11" id="KW-1185">Reference proteome</keyword>
<comment type="subcellular location">
    <subcellularLocation>
        <location evidence="1">Membrane</location>
    </subcellularLocation>
</comment>
<dbReference type="Pfam" id="PF01145">
    <property type="entry name" value="Band_7"/>
    <property type="match status" value="1"/>
</dbReference>
<keyword evidence="10" id="KW-0378">Hydrolase</keyword>
<reference evidence="10 11" key="1">
    <citation type="submission" date="2023-04" db="EMBL/GenBank/DDBJ databases">
        <title>Fusibacter bizertensis strain WBS, isolated from littoral bottom sediments of the Arctic seas - biochemical and genomic analysis.</title>
        <authorList>
            <person name="Brioukhanov A.L."/>
        </authorList>
    </citation>
    <scope>NUCLEOTIDE SEQUENCE [LARGE SCALE GENOMIC DNA]</scope>
    <source>
        <strain evidence="10 11">WBS</strain>
    </source>
</reference>
<dbReference type="Proteomes" id="UP001158045">
    <property type="component" value="Unassembled WGS sequence"/>
</dbReference>
<accession>A0ABT6NB13</accession>
<keyword evidence="5 8" id="KW-0472">Membrane</keyword>
<evidence type="ECO:0000256" key="3">
    <source>
        <dbReference type="ARBA" id="ARBA00022692"/>
    </source>
</evidence>
<dbReference type="InterPro" id="IPR010200">
    <property type="entry name" value="HflC"/>
</dbReference>
<dbReference type="InterPro" id="IPR036013">
    <property type="entry name" value="Band_7/SPFH_dom_sf"/>
</dbReference>
<dbReference type="SUPFAM" id="SSF117892">
    <property type="entry name" value="Band 7/SPFH domain"/>
    <property type="match status" value="1"/>
</dbReference>
<keyword evidence="10" id="KW-0645">Protease</keyword>
<gene>
    <name evidence="10" type="ORF">QE109_05605</name>
</gene>
<evidence type="ECO:0000259" key="9">
    <source>
        <dbReference type="Pfam" id="PF01145"/>
    </source>
</evidence>
<evidence type="ECO:0000256" key="5">
    <source>
        <dbReference type="ARBA" id="ARBA00023136"/>
    </source>
</evidence>
<comment type="caution">
    <text evidence="10">The sequence shown here is derived from an EMBL/GenBank/DDBJ whole genome shotgun (WGS) entry which is preliminary data.</text>
</comment>
<dbReference type="GO" id="GO:0006508">
    <property type="term" value="P:proteolysis"/>
    <property type="evidence" value="ECO:0007669"/>
    <property type="project" value="UniProtKB-KW"/>
</dbReference>
<evidence type="ECO:0000256" key="4">
    <source>
        <dbReference type="ARBA" id="ARBA00022989"/>
    </source>
</evidence>
<dbReference type="GO" id="GO:0008233">
    <property type="term" value="F:peptidase activity"/>
    <property type="evidence" value="ECO:0007669"/>
    <property type="project" value="UniProtKB-KW"/>
</dbReference>
<sequence length="352" mass="39808">MNINQGEPKQESQEKVNSSFGQDIGPKFKTAKEHAKKGFFSVIVFIIIFALLVVLANSFYIVREDEVATVRELGEIKAVIVDSNSNLAQEQNDLDSRFKDVKIDKVKGLKFKTPFITTVEKDTSKLLTYVSNTAKINTKDKIKYEINMYAQWQITHPGIFRSSLGTVTGANTKIDEIAYAVIIDRVNRLSSDDFLNNKEALSNILQEAMDELNTNLATQGIQLTDIDVYRTIVPISNIESTYKKMVAEREAIAQQIRSEGLEIYQNTVADTDRNVAQIKSSAIEESEQIRGEADATALEIYADGFSKDPDFYEFWRTLKSYEITIDADTVMYIDKNNSYLQYFSNGVNSLNQ</sequence>
<evidence type="ECO:0000313" key="10">
    <source>
        <dbReference type="EMBL" id="MDH8677611.1"/>
    </source>
</evidence>
<dbReference type="CDD" id="cd03405">
    <property type="entry name" value="SPFH_HflC"/>
    <property type="match status" value="1"/>
</dbReference>
<feature type="region of interest" description="Disordered" evidence="7">
    <location>
        <begin position="1"/>
        <end position="21"/>
    </location>
</feature>